<dbReference type="PANTHER" id="PTHR48098:SF3">
    <property type="entry name" value="IRON(III) ENTEROBACTIN ESTERASE"/>
    <property type="match status" value="1"/>
</dbReference>
<dbReference type="SUPFAM" id="SSF53474">
    <property type="entry name" value="alpha/beta-Hydrolases"/>
    <property type="match status" value="1"/>
</dbReference>
<evidence type="ECO:0000313" key="2">
    <source>
        <dbReference type="Proteomes" id="UP001164718"/>
    </source>
</evidence>
<accession>A0A9E8RUS4</accession>
<gene>
    <name evidence="1" type="ORF">OE104_08190</name>
</gene>
<dbReference type="GO" id="GO:0016787">
    <property type="term" value="F:hydrolase activity"/>
    <property type="evidence" value="ECO:0007669"/>
    <property type="project" value="UniProtKB-KW"/>
</dbReference>
<reference evidence="1" key="1">
    <citation type="submission" date="2022-09" db="EMBL/GenBank/DDBJ databases">
        <title>Complete Genomes of Fervidibacillus albus and Fervidibacillus halotolerans isolated from tidal flat sediments.</title>
        <authorList>
            <person name="Kwon K.K."/>
            <person name="Yang S.-H."/>
            <person name="Park M.J."/>
            <person name="Oh H.-M."/>
        </authorList>
    </citation>
    <scope>NUCLEOTIDE SEQUENCE</scope>
    <source>
        <strain evidence="1">MEBiC13591</strain>
    </source>
</reference>
<dbReference type="Pfam" id="PF00756">
    <property type="entry name" value="Esterase"/>
    <property type="match status" value="1"/>
</dbReference>
<dbReference type="InterPro" id="IPR050583">
    <property type="entry name" value="Mycobacterial_A85_antigen"/>
</dbReference>
<protein>
    <submittedName>
        <fullName evidence="1">Alpha/beta hydrolase-fold protein</fullName>
    </submittedName>
</protein>
<dbReference type="KEGG" id="faf:OE104_08190"/>
<dbReference type="InterPro" id="IPR029058">
    <property type="entry name" value="AB_hydrolase_fold"/>
</dbReference>
<dbReference type="AlphaFoldDB" id="A0A9E8RUS4"/>
<evidence type="ECO:0000313" key="1">
    <source>
        <dbReference type="EMBL" id="WAA08626.1"/>
    </source>
</evidence>
<proteinExistence type="predicted"/>
<keyword evidence="1" id="KW-0378">Hydrolase</keyword>
<dbReference type="InterPro" id="IPR000801">
    <property type="entry name" value="Esterase-like"/>
</dbReference>
<dbReference type="Proteomes" id="UP001164718">
    <property type="component" value="Chromosome"/>
</dbReference>
<sequence>MEKGRIQDLTFYSRELNEDMEMLIYLPPNYSEFHPYPYVVAQDGKHYFQLGRIARTLDEYIQKNEIEPILFIGVSHHGVEDRRKKYHPKGIKKEAYIRFLAHELIPIVENHFSLSNTGSNRALAGDSLAGSISFLTAMKYPNSFGKLMLHSPYVNEEMIQTAKNFDQWHLLQMYHVIGSEEKEALLIDGSTDDFLTPNLNLQEVIQQTGAHYFFDIFPGNHSWKYWQPDMKRALKYLFPYK</sequence>
<organism evidence="1 2">
    <name type="scientific">Fervidibacillus albus</name>
    <dbReference type="NCBI Taxonomy" id="2980026"/>
    <lineage>
        <taxon>Bacteria</taxon>
        <taxon>Bacillati</taxon>
        <taxon>Bacillota</taxon>
        <taxon>Bacilli</taxon>
        <taxon>Bacillales</taxon>
        <taxon>Bacillaceae</taxon>
        <taxon>Fervidibacillus</taxon>
    </lineage>
</organism>
<keyword evidence="2" id="KW-1185">Reference proteome</keyword>
<dbReference type="PANTHER" id="PTHR48098">
    <property type="entry name" value="ENTEROCHELIN ESTERASE-RELATED"/>
    <property type="match status" value="1"/>
</dbReference>
<name>A0A9E8RUS4_9BACI</name>
<dbReference type="Gene3D" id="3.40.50.1820">
    <property type="entry name" value="alpha/beta hydrolase"/>
    <property type="match status" value="1"/>
</dbReference>
<dbReference type="EMBL" id="CP106878">
    <property type="protein sequence ID" value="WAA08626.1"/>
    <property type="molecule type" value="Genomic_DNA"/>
</dbReference>
<dbReference type="RefSeq" id="WP_275416404.1">
    <property type="nucleotide sequence ID" value="NZ_CP106878.1"/>
</dbReference>